<dbReference type="GO" id="GO:0000172">
    <property type="term" value="C:ribonuclease MRP complex"/>
    <property type="evidence" value="ECO:0007669"/>
    <property type="project" value="TreeGrafter"/>
</dbReference>
<reference evidence="6" key="1">
    <citation type="journal article" date="2021" name="Mol. Ecol. Resour.">
        <title>Apolygus lucorum genome provides insights into omnivorousness and mesophyll feeding.</title>
        <authorList>
            <person name="Liu Y."/>
            <person name="Liu H."/>
            <person name="Wang H."/>
            <person name="Huang T."/>
            <person name="Liu B."/>
            <person name="Yang B."/>
            <person name="Yin L."/>
            <person name="Li B."/>
            <person name="Zhang Y."/>
            <person name="Zhang S."/>
            <person name="Jiang F."/>
            <person name="Zhang X."/>
            <person name="Ren Y."/>
            <person name="Wang B."/>
            <person name="Wang S."/>
            <person name="Lu Y."/>
            <person name="Wu K."/>
            <person name="Fan W."/>
            <person name="Wang G."/>
        </authorList>
    </citation>
    <scope>NUCLEOTIDE SEQUENCE</scope>
    <source>
        <strain evidence="6">12Hb</strain>
    </source>
</reference>
<protein>
    <recommendedName>
        <fullName evidence="5">DNA/RNA-binding protein Alba-like domain-containing protein</fullName>
    </recommendedName>
</protein>
<dbReference type="InterPro" id="IPR051958">
    <property type="entry name" value="Alba-like_NAB"/>
</dbReference>
<dbReference type="InterPro" id="IPR036882">
    <property type="entry name" value="Alba-like_dom_sf"/>
</dbReference>
<comment type="similarity">
    <text evidence="2">Belongs to the histone-like Alba family.</text>
</comment>
<dbReference type="Pfam" id="PF01918">
    <property type="entry name" value="Alba"/>
    <property type="match status" value="1"/>
</dbReference>
<organism evidence="6 7">
    <name type="scientific">Apolygus lucorum</name>
    <name type="common">Small green plant bug</name>
    <name type="synonym">Lygocoris lucorum</name>
    <dbReference type="NCBI Taxonomy" id="248454"/>
    <lineage>
        <taxon>Eukaryota</taxon>
        <taxon>Metazoa</taxon>
        <taxon>Ecdysozoa</taxon>
        <taxon>Arthropoda</taxon>
        <taxon>Hexapoda</taxon>
        <taxon>Insecta</taxon>
        <taxon>Pterygota</taxon>
        <taxon>Neoptera</taxon>
        <taxon>Paraneoptera</taxon>
        <taxon>Hemiptera</taxon>
        <taxon>Heteroptera</taxon>
        <taxon>Panheteroptera</taxon>
        <taxon>Cimicomorpha</taxon>
        <taxon>Miridae</taxon>
        <taxon>Mirini</taxon>
        <taxon>Apolygus</taxon>
    </lineage>
</organism>
<evidence type="ECO:0000256" key="4">
    <source>
        <dbReference type="SAM" id="MobiDB-lite"/>
    </source>
</evidence>
<accession>A0A8S9XM50</accession>
<comment type="subcellular location">
    <subcellularLocation>
        <location evidence="1">Nucleus</location>
    </subcellularLocation>
</comment>
<evidence type="ECO:0000256" key="3">
    <source>
        <dbReference type="ARBA" id="ARBA00023242"/>
    </source>
</evidence>
<evidence type="ECO:0000256" key="1">
    <source>
        <dbReference type="ARBA" id="ARBA00004123"/>
    </source>
</evidence>
<dbReference type="OrthoDB" id="424402at2759"/>
<dbReference type="GO" id="GO:0001682">
    <property type="term" value="P:tRNA 5'-leader removal"/>
    <property type="evidence" value="ECO:0007669"/>
    <property type="project" value="TreeGrafter"/>
</dbReference>
<proteinExistence type="inferred from homology"/>
<keyword evidence="3" id="KW-0539">Nucleus</keyword>
<dbReference type="Gene3D" id="3.30.110.20">
    <property type="entry name" value="Alba-like domain"/>
    <property type="match status" value="1"/>
</dbReference>
<dbReference type="SUPFAM" id="SSF82704">
    <property type="entry name" value="AlbA-like"/>
    <property type="match status" value="1"/>
</dbReference>
<comment type="caution">
    <text evidence="6">The sequence shown here is derived from an EMBL/GenBank/DDBJ whole genome shotgun (WGS) entry which is preliminary data.</text>
</comment>
<evidence type="ECO:0000256" key="2">
    <source>
        <dbReference type="ARBA" id="ARBA00008018"/>
    </source>
</evidence>
<evidence type="ECO:0000313" key="6">
    <source>
        <dbReference type="EMBL" id="KAF6209684.1"/>
    </source>
</evidence>
<name>A0A8S9XM50_APOLU</name>
<dbReference type="PANTHER" id="PTHR13516">
    <property type="entry name" value="RIBONUCLEASE P SUBUNIT P25"/>
    <property type="match status" value="1"/>
</dbReference>
<dbReference type="Proteomes" id="UP000466442">
    <property type="component" value="Unassembled WGS sequence"/>
</dbReference>
<evidence type="ECO:0000313" key="7">
    <source>
        <dbReference type="Proteomes" id="UP000466442"/>
    </source>
</evidence>
<sequence length="187" mass="21743">MENYSKGKNVEEPLSVESIPIPNLPQDLVWMHVRGGSKMRKVLEPAMKAFNENKSVLWTGEGPSLGKAISCAEVMKRKFDSIHQFNHICYRRCQEFWDPKFEGMDPLVVNRDVPVIHILLSREPINKELPGYQPPKTGSDSKRPQEKRRSKPKKMPGPHQEEMEKFGLRFDKRKPKKPRQNQMAHED</sequence>
<dbReference type="GO" id="GO:0005634">
    <property type="term" value="C:nucleus"/>
    <property type="evidence" value="ECO:0007669"/>
    <property type="project" value="UniProtKB-SubCell"/>
</dbReference>
<evidence type="ECO:0000259" key="5">
    <source>
        <dbReference type="Pfam" id="PF01918"/>
    </source>
</evidence>
<keyword evidence="7" id="KW-1185">Reference proteome</keyword>
<dbReference type="GO" id="GO:0003723">
    <property type="term" value="F:RNA binding"/>
    <property type="evidence" value="ECO:0007669"/>
    <property type="project" value="TreeGrafter"/>
</dbReference>
<feature type="compositionally biased region" description="Basic and acidic residues" evidence="4">
    <location>
        <begin position="159"/>
        <end position="170"/>
    </location>
</feature>
<feature type="compositionally biased region" description="Basic residues" evidence="4">
    <location>
        <begin position="145"/>
        <end position="156"/>
    </location>
</feature>
<dbReference type="AlphaFoldDB" id="A0A8S9XM50"/>
<feature type="region of interest" description="Disordered" evidence="4">
    <location>
        <begin position="127"/>
        <end position="187"/>
    </location>
</feature>
<dbReference type="PANTHER" id="PTHR13516:SF4">
    <property type="entry name" value="FI09323P"/>
    <property type="match status" value="1"/>
</dbReference>
<dbReference type="EMBL" id="WIXP02000006">
    <property type="protein sequence ID" value="KAF6209684.1"/>
    <property type="molecule type" value="Genomic_DNA"/>
</dbReference>
<gene>
    <name evidence="6" type="ORF">GE061_015433</name>
</gene>
<dbReference type="InterPro" id="IPR002775">
    <property type="entry name" value="DNA/RNA-bd_Alba-like"/>
</dbReference>
<feature type="domain" description="DNA/RNA-binding protein Alba-like" evidence="5">
    <location>
        <begin position="30"/>
        <end position="90"/>
    </location>
</feature>